<dbReference type="AlphaFoldDB" id="A0A482EAD0"/>
<reference evidence="2" key="3">
    <citation type="submission" date="2019-03" db="EMBL/GenBank/DDBJ databases">
        <authorList>
            <person name="Zhang Y.Q."/>
        </authorList>
    </citation>
    <scope>NUCLEOTIDE SEQUENCE</scope>
    <source>
        <strain evidence="2">YMF1.01900</strain>
    </source>
</reference>
<accession>A0A482EAD0</accession>
<evidence type="ECO:0000313" key="3">
    <source>
        <dbReference type="EMBL" id="QBM31654.1"/>
    </source>
</evidence>
<sequence length="139" mass="16296">MKASEYYENDNLSSFSSDNLSSSSNNLPLSNNQEDLNEDTSWAPFHRSSDEIYLEVINSNDLNSEYTNELNDDLNNTQKIIGRSWHWLYKKNINSENEEIEKKKLNIIYMKVIILENFYITTFLNPYLPYPIAGLEVRV</sequence>
<organism evidence="2">
    <name type="scientific">Arthrobotrys musiformis</name>
    <dbReference type="NCBI Taxonomy" id="47236"/>
    <lineage>
        <taxon>Eukaryota</taxon>
        <taxon>Fungi</taxon>
        <taxon>Dikarya</taxon>
        <taxon>Ascomycota</taxon>
        <taxon>Pezizomycotina</taxon>
        <taxon>Orbiliomycetes</taxon>
        <taxon>Orbiliales</taxon>
        <taxon>Orbiliaceae</taxon>
        <taxon>Arthrobotrys</taxon>
    </lineage>
</organism>
<feature type="region of interest" description="Disordered" evidence="1">
    <location>
        <begin position="1"/>
        <end position="41"/>
    </location>
</feature>
<gene>
    <name evidence="2" type="primary">orf139</name>
</gene>
<dbReference type="EMBL" id="MK633966">
    <property type="protein sequence ID" value="QBM31504.1"/>
    <property type="molecule type" value="Genomic_DNA"/>
</dbReference>
<dbReference type="EMBL" id="MK547645">
    <property type="protein sequence ID" value="QBM31654.1"/>
    <property type="molecule type" value="Genomic_DNA"/>
</dbReference>
<keyword evidence="2" id="KW-0496">Mitochondrion</keyword>
<reference evidence="3" key="2">
    <citation type="submission" date="2019-02" db="EMBL/GenBank/DDBJ databases">
        <authorList>
            <person name="Zhang Y."/>
        </authorList>
    </citation>
    <scope>NUCLEOTIDE SEQUENCE</scope>
    <source>
        <strain evidence="3">YMF1.03721</strain>
    </source>
</reference>
<evidence type="ECO:0000313" key="2">
    <source>
        <dbReference type="EMBL" id="QBM31504.1"/>
    </source>
</evidence>
<feature type="compositionally biased region" description="Low complexity" evidence="1">
    <location>
        <begin position="9"/>
        <end position="32"/>
    </location>
</feature>
<dbReference type="RefSeq" id="YP_009574386.1">
    <property type="nucleotide sequence ID" value="NC_041444.1"/>
</dbReference>
<name>A0A482EAD0_9PEZI</name>
<reference evidence="3" key="1">
    <citation type="journal article" date="2019" name="Mitochondrial DNA Part B Resour">
        <title>The complete mitochondrial genomes of the nematode-trapping fungus Arthrobotrys musiformis.</title>
        <authorList>
            <person name="Zhang Y.-Q."/>
            <person name="Yu Z.-F."/>
        </authorList>
    </citation>
    <scope>NUCLEOTIDE SEQUENCE</scope>
    <source>
        <strain evidence="3">YMF1.03721</strain>
    </source>
</reference>
<proteinExistence type="predicted"/>
<geneLocation type="mitochondrion" evidence="2"/>
<dbReference type="GeneID" id="39697748"/>
<evidence type="ECO:0000256" key="1">
    <source>
        <dbReference type="SAM" id="MobiDB-lite"/>
    </source>
</evidence>
<protein>
    <submittedName>
        <fullName evidence="2">Uncharacterized protein</fullName>
    </submittedName>
</protein>